<sequence>MDVYGTARLYVDLPLLVGKPFGYTSPRSSLMAADPSPQMQKTKKLVRVRKKVEVVLPVEVLPLLPPSLAIICKHKVHEWITPEDYTFRLLDLNLVLTLAAVGCAGLGFFLFPWNRALGMALAAAFYVDFFAHAKASMLLHWDVFPRFVLAILDRGRRLMAVACVASSWFACSASDGVRRATLFIWTVAMALAALTGWVLRVERRVSAAAEFVELDDDTSLWIIRKDGSLAAVADIEGDTTKNGDTTTEDEGIDYRWFVDV</sequence>
<accession>A0A0D3EXI6</accession>
<protein>
    <submittedName>
        <fullName evidence="2">Uncharacterized protein</fullName>
    </submittedName>
</protein>
<feature type="transmembrane region" description="Helical" evidence="1">
    <location>
        <begin position="182"/>
        <end position="199"/>
    </location>
</feature>
<evidence type="ECO:0000313" key="2">
    <source>
        <dbReference type="EnsemblPlants" id="OBART01G40840.1"/>
    </source>
</evidence>
<dbReference type="HOGENOM" id="CLU_093635_0_0_1"/>
<keyword evidence="1" id="KW-1133">Transmembrane helix</keyword>
<keyword evidence="3" id="KW-1185">Reference proteome</keyword>
<reference evidence="2" key="1">
    <citation type="journal article" date="2009" name="Rice">
        <title>De Novo Next Generation Sequencing of Plant Genomes.</title>
        <authorList>
            <person name="Rounsley S."/>
            <person name="Marri P.R."/>
            <person name="Yu Y."/>
            <person name="He R."/>
            <person name="Sisneros N."/>
            <person name="Goicoechea J.L."/>
            <person name="Lee S.J."/>
            <person name="Angelova A."/>
            <person name="Kudrna D."/>
            <person name="Luo M."/>
            <person name="Affourtit J."/>
            <person name="Desany B."/>
            <person name="Knight J."/>
            <person name="Niazi F."/>
            <person name="Egholm M."/>
            <person name="Wing R.A."/>
        </authorList>
    </citation>
    <scope>NUCLEOTIDE SEQUENCE [LARGE SCALE GENOMIC DNA]</scope>
    <source>
        <strain evidence="2">cv. IRGC 105608</strain>
    </source>
</reference>
<name>A0A0D3EXI6_9ORYZ</name>
<evidence type="ECO:0000256" key="1">
    <source>
        <dbReference type="SAM" id="Phobius"/>
    </source>
</evidence>
<keyword evidence="1" id="KW-0472">Membrane</keyword>
<organism evidence="2">
    <name type="scientific">Oryza barthii</name>
    <dbReference type="NCBI Taxonomy" id="65489"/>
    <lineage>
        <taxon>Eukaryota</taxon>
        <taxon>Viridiplantae</taxon>
        <taxon>Streptophyta</taxon>
        <taxon>Embryophyta</taxon>
        <taxon>Tracheophyta</taxon>
        <taxon>Spermatophyta</taxon>
        <taxon>Magnoliopsida</taxon>
        <taxon>Liliopsida</taxon>
        <taxon>Poales</taxon>
        <taxon>Poaceae</taxon>
        <taxon>BOP clade</taxon>
        <taxon>Oryzoideae</taxon>
        <taxon>Oryzeae</taxon>
        <taxon>Oryzinae</taxon>
        <taxon>Oryza</taxon>
    </lineage>
</organism>
<evidence type="ECO:0000313" key="3">
    <source>
        <dbReference type="Proteomes" id="UP000026960"/>
    </source>
</evidence>
<feature type="transmembrane region" description="Helical" evidence="1">
    <location>
        <begin position="92"/>
        <end position="111"/>
    </location>
</feature>
<dbReference type="AlphaFoldDB" id="A0A0D3EXI6"/>
<dbReference type="Gramene" id="OBART01G40840.1">
    <property type="protein sequence ID" value="OBART01G40840.1"/>
    <property type="gene ID" value="OBART01G40840"/>
</dbReference>
<keyword evidence="1" id="KW-0812">Transmembrane</keyword>
<dbReference type="PaxDb" id="65489-OBART01G40840.1"/>
<dbReference type="EnsemblPlants" id="OBART01G40840.1">
    <property type="protein sequence ID" value="OBART01G40840.1"/>
    <property type="gene ID" value="OBART01G40840"/>
</dbReference>
<reference evidence="2" key="2">
    <citation type="submission" date="2015-03" db="UniProtKB">
        <authorList>
            <consortium name="EnsemblPlants"/>
        </authorList>
    </citation>
    <scope>IDENTIFICATION</scope>
</reference>
<dbReference type="Proteomes" id="UP000026960">
    <property type="component" value="Chromosome 1"/>
</dbReference>
<proteinExistence type="predicted"/>